<evidence type="ECO:0000313" key="6">
    <source>
        <dbReference type="Proteomes" id="UP000001982"/>
    </source>
</evidence>
<dbReference type="SMART" id="SM00862">
    <property type="entry name" value="Trans_reg_C"/>
    <property type="match status" value="1"/>
</dbReference>
<dbReference type="Pfam" id="PF00486">
    <property type="entry name" value="Trans_reg_C"/>
    <property type="match status" value="1"/>
</dbReference>
<protein>
    <submittedName>
        <fullName evidence="5">Transcriptional regulatory protein-like protein</fullName>
    </submittedName>
</protein>
<dbReference type="OrthoDB" id="5900874at2"/>
<dbReference type="PROSITE" id="PS51755">
    <property type="entry name" value="OMPR_PHOB"/>
    <property type="match status" value="1"/>
</dbReference>
<dbReference type="HOGENOM" id="CLU_023103_0_0_6"/>
<dbReference type="CDD" id="cd00383">
    <property type="entry name" value="trans_reg_C"/>
    <property type="match status" value="1"/>
</dbReference>
<accession>Q12RS3</accession>
<dbReference type="RefSeq" id="WP_011495019.1">
    <property type="nucleotide sequence ID" value="NC_007954.1"/>
</dbReference>
<feature type="DNA-binding region" description="OmpR/PhoB-type" evidence="2">
    <location>
        <begin position="1"/>
        <end position="98"/>
    </location>
</feature>
<dbReference type="EMBL" id="CP000302">
    <property type="protein sequence ID" value="ABE53853.1"/>
    <property type="molecule type" value="Genomic_DNA"/>
</dbReference>
<dbReference type="SUPFAM" id="SSF82171">
    <property type="entry name" value="DPP6 N-terminal domain-like"/>
    <property type="match status" value="1"/>
</dbReference>
<dbReference type="InterPro" id="IPR036388">
    <property type="entry name" value="WH-like_DNA-bd_sf"/>
</dbReference>
<evidence type="ECO:0000256" key="1">
    <source>
        <dbReference type="ARBA" id="ARBA00023125"/>
    </source>
</evidence>
<keyword evidence="1 2" id="KW-0238">DNA-binding</keyword>
<feature type="domain" description="OmpR/PhoB-type" evidence="4">
    <location>
        <begin position="1"/>
        <end position="98"/>
    </location>
</feature>
<dbReference type="GO" id="GO:0003677">
    <property type="term" value="F:DNA binding"/>
    <property type="evidence" value="ECO:0007669"/>
    <property type="project" value="UniProtKB-UniRule"/>
</dbReference>
<dbReference type="InterPro" id="IPR011042">
    <property type="entry name" value="6-blade_b-propeller_TolB-like"/>
</dbReference>
<name>Q12RS3_SHEDO</name>
<feature type="transmembrane region" description="Helical" evidence="3">
    <location>
        <begin position="127"/>
        <end position="145"/>
    </location>
</feature>
<dbReference type="InterPro" id="IPR016032">
    <property type="entry name" value="Sig_transdc_resp-reg_C-effctor"/>
</dbReference>
<evidence type="ECO:0000256" key="2">
    <source>
        <dbReference type="PROSITE-ProRule" id="PRU01091"/>
    </source>
</evidence>
<dbReference type="SUPFAM" id="SSF46894">
    <property type="entry name" value="C-terminal effector domain of the bipartite response regulators"/>
    <property type="match status" value="1"/>
</dbReference>
<dbReference type="Proteomes" id="UP000001982">
    <property type="component" value="Chromosome"/>
</dbReference>
<dbReference type="STRING" id="318161.Sden_0563"/>
<evidence type="ECO:0000259" key="4">
    <source>
        <dbReference type="PROSITE" id="PS51755"/>
    </source>
</evidence>
<dbReference type="AlphaFoldDB" id="Q12RS3"/>
<dbReference type="eggNOG" id="COG0823">
    <property type="taxonomic scope" value="Bacteria"/>
</dbReference>
<keyword evidence="3" id="KW-0812">Transmembrane</keyword>
<evidence type="ECO:0000313" key="5">
    <source>
        <dbReference type="EMBL" id="ABE53853.1"/>
    </source>
</evidence>
<keyword evidence="6" id="KW-1185">Reference proteome</keyword>
<proteinExistence type="predicted"/>
<organism evidence="5 6">
    <name type="scientific">Shewanella denitrificans (strain OS217 / ATCC BAA-1090 / DSM 15013)</name>
    <dbReference type="NCBI Taxonomy" id="318161"/>
    <lineage>
        <taxon>Bacteria</taxon>
        <taxon>Pseudomonadati</taxon>
        <taxon>Pseudomonadota</taxon>
        <taxon>Gammaproteobacteria</taxon>
        <taxon>Alteromonadales</taxon>
        <taxon>Shewanellaceae</taxon>
        <taxon>Shewanella</taxon>
    </lineage>
</organism>
<dbReference type="InterPro" id="IPR001867">
    <property type="entry name" value="OmpR/PhoB-type_DNA-bd"/>
</dbReference>
<dbReference type="Gene3D" id="2.120.10.30">
    <property type="entry name" value="TolB, C-terminal domain"/>
    <property type="match status" value="1"/>
</dbReference>
<dbReference type="KEGG" id="sdn:Sden_0563"/>
<sequence length="678" mass="77927">MIFVFDNIEINTALVTITRNRQALEIEPKLFSLLVYLCQNPNRAISRDELINTVWENRFVSEAAINRAIGQLRKHIEDDTSHPKYIRTVSKVGYRLDAVVQHIPQAQFQWEAKKQLSNNKRNISPKAVIFVFFVLISIILVLFTVPQLDTPQLSTSVSIDNISPITTSSNISFNPHFDTANNELLYLFKEHSRSSAQIKALNSQHKTLELSQDNYYYTDVVSFDDTRVIASRLTDLKQRDCEIVTINKITHETQKITDCGKSIINDLLFDKVSNMLYYRFRKNVSHPYAIYAISLASFRIHQLSRPVSTGNGLGHTVFTLSPNKQQLAMIEYQSTAEDELQVFDLQSQQIIQRHSVPKDIHSVLYRSPTSLLMVNSEGMHSLDLVNAQITSVEHTAEFGRFSYKGDNEIVFEKYYFQSNLVQIPLDTTESTNLTKLMGVNGNASIAHHSDTIIFYAITPQSTAIKLRQPDGEILDSQFPETARHVANFDWFDDDSQLVASVNSQLYLLNLKNLKWRRLPLDFKTIHHVSVIDGENVLFSAEKNGDWNLWSLDLATNALTLMTNTEAYSGQVYKNTLYYTKFSTPGLFYKDITTDNEQSLIPDLPVTEWTNWQIIEDTLIYRQDHHLMQYDLNSKKTLLLFDLNNKPIRACRVNHKISKLICELQQHSVSNIWQADIRD</sequence>
<dbReference type="GO" id="GO:0000160">
    <property type="term" value="P:phosphorelay signal transduction system"/>
    <property type="evidence" value="ECO:0007669"/>
    <property type="project" value="InterPro"/>
</dbReference>
<gene>
    <name evidence="5" type="ordered locus">Sden_0563</name>
</gene>
<keyword evidence="3" id="KW-0472">Membrane</keyword>
<dbReference type="eggNOG" id="COG3710">
    <property type="taxonomic scope" value="Bacteria"/>
</dbReference>
<reference evidence="5 6" key="1">
    <citation type="submission" date="2006-03" db="EMBL/GenBank/DDBJ databases">
        <title>Complete sequence of Shewanella denitrificans OS217.</title>
        <authorList>
            <consortium name="US DOE Joint Genome Institute"/>
            <person name="Copeland A."/>
            <person name="Lucas S."/>
            <person name="Lapidus A."/>
            <person name="Barry K."/>
            <person name="Detter J.C."/>
            <person name="Glavina del Rio T."/>
            <person name="Hammon N."/>
            <person name="Israni S."/>
            <person name="Dalin E."/>
            <person name="Tice H."/>
            <person name="Pitluck S."/>
            <person name="Brettin T."/>
            <person name="Bruce D."/>
            <person name="Han C."/>
            <person name="Tapia R."/>
            <person name="Gilna P."/>
            <person name="Kiss H."/>
            <person name="Schmutz J."/>
            <person name="Larimer F."/>
            <person name="Land M."/>
            <person name="Hauser L."/>
            <person name="Kyrpides N."/>
            <person name="Lykidis A."/>
            <person name="Richardson P."/>
        </authorList>
    </citation>
    <scope>NUCLEOTIDE SEQUENCE [LARGE SCALE GENOMIC DNA]</scope>
    <source>
        <strain evidence="6">OS217 / ATCC BAA-1090 / DSM 15013</strain>
    </source>
</reference>
<evidence type="ECO:0000256" key="3">
    <source>
        <dbReference type="SAM" id="Phobius"/>
    </source>
</evidence>
<keyword evidence="3" id="KW-1133">Transmembrane helix</keyword>
<dbReference type="GO" id="GO:0006355">
    <property type="term" value="P:regulation of DNA-templated transcription"/>
    <property type="evidence" value="ECO:0007669"/>
    <property type="project" value="InterPro"/>
</dbReference>
<dbReference type="Gene3D" id="1.10.10.10">
    <property type="entry name" value="Winged helix-like DNA-binding domain superfamily/Winged helix DNA-binding domain"/>
    <property type="match status" value="1"/>
</dbReference>